<sequence length="555" mass="59834">MTQRLVIAAVQANPTVGAIAHNEALARKHIGQAKAAGVDLAVFSELFINGYPPEDLAMKPAFWAAGKAAVERLALETKDGPAALVGVIWPNADPKKRPYNGLAFLAEGEVKGVAFKADLPNYGVFDEKRVFEPGVEPRVFELKGVRLGVPICEDIWSAAVCADLAAKGAEILLVPNGSPFRRTADDERMAVSKARVAETGLPLLYVNEVGGQDELVFDGGSFALSAAGEVVMRLPMFEEGFALTVWEKGAGGWACREAPMADWPTGPEEIYRAMVLGLRDYVNKSGFPGVLLGLSGGVDSAISAVVAADALGPDRVRCFMLPSRYTSTESLEDAADCATRLGVRLDEISIAPAIDAFAQMLTPHFENKAPDLTEENIQARARGLSLMALSNKLGHMLLTTGNKSEMAVGYATLYGDMCGGYNVIKDVYKTEVYAVCDWRNANDPFGVAASPIPERIITKAPSAELRPDQKDQDSLPEYAELDAILHGLVEEEATLDEIVARGFAPEIVEKVQRLLYSSEYKRRQAAPGVKIGPRAFGRDRRYPIVNGFRDAVTTS</sequence>
<dbReference type="Proteomes" id="UP001549110">
    <property type="component" value="Unassembled WGS sequence"/>
</dbReference>
<dbReference type="SUPFAM" id="SSF52402">
    <property type="entry name" value="Adenine nucleotide alpha hydrolases-like"/>
    <property type="match status" value="1"/>
</dbReference>
<dbReference type="EC" id="6.3.5.1" evidence="7 8"/>
<comment type="pathway">
    <text evidence="1 7 8">Cofactor biosynthesis; NAD(+) biosynthesis; NAD(+) from deamido-NAD(+) (L-Gln route): step 1/1.</text>
</comment>
<proteinExistence type="inferred from homology"/>
<keyword evidence="4 7" id="KW-0547">Nucleotide-binding</keyword>
<dbReference type="InterPro" id="IPR014445">
    <property type="entry name" value="Gln-dep_NAD_synthase"/>
</dbReference>
<name>A0ABV2EDW3_9CAUL</name>
<evidence type="ECO:0000313" key="12">
    <source>
        <dbReference type="Proteomes" id="UP001549110"/>
    </source>
</evidence>
<dbReference type="CDD" id="cd07570">
    <property type="entry name" value="GAT_Gln-NAD-synth"/>
    <property type="match status" value="1"/>
</dbReference>
<dbReference type="InterPro" id="IPR022310">
    <property type="entry name" value="NAD/GMP_synthase"/>
</dbReference>
<dbReference type="NCBIfam" id="NF010588">
    <property type="entry name" value="PRK13981.1"/>
    <property type="match status" value="1"/>
</dbReference>
<evidence type="ECO:0000313" key="11">
    <source>
        <dbReference type="EMBL" id="MET3524987.1"/>
    </source>
</evidence>
<feature type="binding site" evidence="7">
    <location>
        <position position="521"/>
    </location>
    <ligand>
        <name>deamido-NAD(+)</name>
        <dbReference type="ChEBI" id="CHEBI:58437"/>
        <note>ligand shared between two neighboring subunits</note>
    </ligand>
</feature>
<dbReference type="RefSeq" id="WP_331930532.1">
    <property type="nucleotide sequence ID" value="NZ_JBEPLU010000001.1"/>
</dbReference>
<dbReference type="Gene3D" id="3.40.50.620">
    <property type="entry name" value="HUPs"/>
    <property type="match status" value="1"/>
</dbReference>
<accession>A0ABV2EDW3</accession>
<comment type="catalytic activity">
    <reaction evidence="7 8">
        <text>deamido-NAD(+) + L-glutamine + ATP + H2O = L-glutamate + AMP + diphosphate + NAD(+) + H(+)</text>
        <dbReference type="Rhea" id="RHEA:24384"/>
        <dbReference type="ChEBI" id="CHEBI:15377"/>
        <dbReference type="ChEBI" id="CHEBI:15378"/>
        <dbReference type="ChEBI" id="CHEBI:29985"/>
        <dbReference type="ChEBI" id="CHEBI:30616"/>
        <dbReference type="ChEBI" id="CHEBI:33019"/>
        <dbReference type="ChEBI" id="CHEBI:57540"/>
        <dbReference type="ChEBI" id="CHEBI:58359"/>
        <dbReference type="ChEBI" id="CHEBI:58437"/>
        <dbReference type="ChEBI" id="CHEBI:456215"/>
        <dbReference type="EC" id="6.3.5.1"/>
    </reaction>
</comment>
<comment type="function">
    <text evidence="7">Catalyzes the ATP-dependent amidation of deamido-NAD to form NAD. Uses L-glutamine as a nitrogen source.</text>
</comment>
<keyword evidence="5 7" id="KW-0067">ATP-binding</keyword>
<feature type="binding site" evidence="7">
    <location>
        <position position="405"/>
    </location>
    <ligand>
        <name>deamido-NAD(+)</name>
        <dbReference type="ChEBI" id="CHEBI:58437"/>
        <note>ligand shared between two neighboring subunits</note>
    </ligand>
</feature>
<evidence type="ECO:0000256" key="6">
    <source>
        <dbReference type="ARBA" id="ARBA00023027"/>
    </source>
</evidence>
<dbReference type="NCBIfam" id="TIGR00552">
    <property type="entry name" value="nadE"/>
    <property type="match status" value="1"/>
</dbReference>
<comment type="caution">
    <text evidence="7">Lacks conserved residue(s) required for the propagation of feature annotation.</text>
</comment>
<feature type="binding site" evidence="7">
    <location>
        <position position="122"/>
    </location>
    <ligand>
        <name>L-glutamine</name>
        <dbReference type="ChEBI" id="CHEBI:58359"/>
    </ligand>
</feature>
<comment type="caution">
    <text evidence="11">The sequence shown here is derived from an EMBL/GenBank/DDBJ whole genome shotgun (WGS) entry which is preliminary data.</text>
</comment>
<dbReference type="CDD" id="cd00553">
    <property type="entry name" value="NAD_synthase"/>
    <property type="match status" value="1"/>
</dbReference>
<feature type="binding site" evidence="7">
    <location>
        <begin position="293"/>
        <end position="300"/>
    </location>
    <ligand>
        <name>ATP</name>
        <dbReference type="ChEBI" id="CHEBI:30616"/>
    </ligand>
</feature>
<dbReference type="GO" id="GO:0008795">
    <property type="term" value="F:NAD+ synthase activity"/>
    <property type="evidence" value="ECO:0007669"/>
    <property type="project" value="UniProtKB-EC"/>
</dbReference>
<keyword evidence="6 7" id="KW-0520">NAD</keyword>
<dbReference type="PIRSF" id="PIRSF006630">
    <property type="entry name" value="NADS_GAT"/>
    <property type="match status" value="1"/>
</dbReference>
<evidence type="ECO:0000256" key="3">
    <source>
        <dbReference type="ARBA" id="ARBA00022598"/>
    </source>
</evidence>
<dbReference type="Pfam" id="PF02540">
    <property type="entry name" value="NAD_synthase"/>
    <property type="match status" value="1"/>
</dbReference>
<feature type="active site" description="Proton acceptor; for glutaminase activity" evidence="7">
    <location>
        <position position="45"/>
    </location>
</feature>
<evidence type="ECO:0000256" key="8">
    <source>
        <dbReference type="PIRNR" id="PIRNR006630"/>
    </source>
</evidence>
<dbReference type="InterPro" id="IPR036526">
    <property type="entry name" value="C-N_Hydrolase_sf"/>
</dbReference>
<dbReference type="PANTHER" id="PTHR23090">
    <property type="entry name" value="NH 3 /GLUTAMINE-DEPENDENT NAD + SYNTHETASE"/>
    <property type="match status" value="1"/>
</dbReference>
<dbReference type="InterPro" id="IPR003010">
    <property type="entry name" value="C-N_Hydrolase"/>
</dbReference>
<organism evidence="11 12">
    <name type="scientific">Phenylobacterium koreense</name>
    <dbReference type="NCBI Taxonomy" id="266125"/>
    <lineage>
        <taxon>Bacteria</taxon>
        <taxon>Pseudomonadati</taxon>
        <taxon>Pseudomonadota</taxon>
        <taxon>Alphaproteobacteria</taxon>
        <taxon>Caulobacterales</taxon>
        <taxon>Caulobacteraceae</taxon>
        <taxon>Phenylobacterium</taxon>
    </lineage>
</organism>
<dbReference type="InterPro" id="IPR014729">
    <property type="entry name" value="Rossmann-like_a/b/a_fold"/>
</dbReference>
<evidence type="ECO:0000256" key="7">
    <source>
        <dbReference type="HAMAP-Rule" id="MF_02090"/>
    </source>
</evidence>
<evidence type="ECO:0000256" key="5">
    <source>
        <dbReference type="ARBA" id="ARBA00022840"/>
    </source>
</evidence>
<dbReference type="InterPro" id="IPR003694">
    <property type="entry name" value="NAD_synthase"/>
</dbReference>
<dbReference type="Gene3D" id="3.60.110.10">
    <property type="entry name" value="Carbon-nitrogen hydrolase"/>
    <property type="match status" value="1"/>
</dbReference>
<protein>
    <recommendedName>
        <fullName evidence="7 8">Glutamine-dependent NAD(+) synthetase</fullName>
        <ecNumber evidence="7 8">6.3.5.1</ecNumber>
    </recommendedName>
    <alternativeName>
        <fullName evidence="7 8">NAD(+) synthase [glutamine-hydrolyzing]</fullName>
    </alternativeName>
</protein>
<feature type="active site" description="Nucleophile; for glutaminase activity" evidence="7">
    <location>
        <position position="152"/>
    </location>
</feature>
<dbReference type="EMBL" id="JBEPLU010000001">
    <property type="protein sequence ID" value="MET3524987.1"/>
    <property type="molecule type" value="Genomic_DNA"/>
</dbReference>
<feature type="domain" description="CN hydrolase" evidence="10">
    <location>
        <begin position="5"/>
        <end position="249"/>
    </location>
</feature>
<evidence type="ECO:0000256" key="2">
    <source>
        <dbReference type="ARBA" id="ARBA00007145"/>
    </source>
</evidence>
<evidence type="ECO:0000256" key="4">
    <source>
        <dbReference type="ARBA" id="ARBA00022741"/>
    </source>
</evidence>
<feature type="binding site" evidence="7">
    <location>
        <position position="376"/>
    </location>
    <ligand>
        <name>deamido-NAD(+)</name>
        <dbReference type="ChEBI" id="CHEBI:58437"/>
        <note>ligand shared between two neighboring subunits</note>
    </ligand>
</feature>
<dbReference type="PROSITE" id="PS50263">
    <property type="entry name" value="CN_HYDROLASE"/>
    <property type="match status" value="1"/>
</dbReference>
<keyword evidence="12" id="KW-1185">Reference proteome</keyword>
<gene>
    <name evidence="7" type="primary">nadE</name>
    <name evidence="11" type="ORF">ABID41_000082</name>
</gene>
<reference evidence="11 12" key="1">
    <citation type="submission" date="2024-06" db="EMBL/GenBank/DDBJ databases">
        <title>Genomic Encyclopedia of Type Strains, Phase IV (KMG-IV): sequencing the most valuable type-strain genomes for metagenomic binning, comparative biology and taxonomic classification.</title>
        <authorList>
            <person name="Goeker M."/>
        </authorList>
    </citation>
    <scope>NUCLEOTIDE SEQUENCE [LARGE SCALE GENOMIC DNA]</scope>
    <source>
        <strain evidence="11 12">DSM 17809</strain>
    </source>
</reference>
<feature type="active site" description="For glutaminase activity" evidence="7">
    <location>
        <position position="116"/>
    </location>
</feature>
<feature type="binding site" evidence="7">
    <location>
        <position position="400"/>
    </location>
    <ligand>
        <name>ATP</name>
        <dbReference type="ChEBI" id="CHEBI:30616"/>
    </ligand>
</feature>
<dbReference type="SUPFAM" id="SSF56317">
    <property type="entry name" value="Carbon-nitrogen hydrolase"/>
    <property type="match status" value="1"/>
</dbReference>
<dbReference type="PANTHER" id="PTHR23090:SF9">
    <property type="entry name" value="GLUTAMINE-DEPENDENT NAD(+) SYNTHETASE"/>
    <property type="match status" value="1"/>
</dbReference>
<evidence type="ECO:0000256" key="1">
    <source>
        <dbReference type="ARBA" id="ARBA00005188"/>
    </source>
</evidence>
<comment type="similarity">
    <text evidence="9">Belongs to the NAD synthetase family.</text>
</comment>
<dbReference type="Pfam" id="PF00795">
    <property type="entry name" value="CN_hydrolase"/>
    <property type="match status" value="1"/>
</dbReference>
<dbReference type="HAMAP" id="MF_02090">
    <property type="entry name" value="NadE_glutamine_dep"/>
    <property type="match status" value="1"/>
</dbReference>
<feature type="binding site" evidence="7">
    <location>
        <position position="178"/>
    </location>
    <ligand>
        <name>L-glutamine</name>
        <dbReference type="ChEBI" id="CHEBI:58359"/>
    </ligand>
</feature>
<evidence type="ECO:0000256" key="9">
    <source>
        <dbReference type="RuleBase" id="RU003811"/>
    </source>
</evidence>
<evidence type="ECO:0000259" key="10">
    <source>
        <dbReference type="PROSITE" id="PS50263"/>
    </source>
</evidence>
<keyword evidence="3 7" id="KW-0436">Ligase</keyword>
<comment type="similarity">
    <text evidence="2 7 8">In the C-terminal section; belongs to the NAD synthetase family.</text>
</comment>